<accession>A0AB39AFQ2</accession>
<keyword evidence="1" id="KW-1133">Transmembrane helix</keyword>
<sequence length="65" mass="7814">MFEHIVYVCSVLVFLTFYGVPTPNELAQLYMLSMQLWYFDVLVLMPIMYYIIDMYDLHYIPGHIV</sequence>
<evidence type="ECO:0000313" key="2">
    <source>
        <dbReference type="EMBL" id="XDG24510.1"/>
    </source>
</evidence>
<protein>
    <submittedName>
        <fullName evidence="2">Uncharacterized protein</fullName>
    </submittedName>
</protein>
<dbReference type="EMBL" id="PP845478">
    <property type="protein sequence ID" value="XDG24510.1"/>
    <property type="molecule type" value="Genomic_RNA"/>
</dbReference>
<proteinExistence type="predicted"/>
<reference evidence="2" key="1">
    <citation type="submission" date="2024-05" db="EMBL/GenBank/DDBJ databases">
        <title>Avian Migration-Mediated Cross-Species Transmission and Recombination Shaping the Diversity of Gammacoronaviruses and Deltacoronaviruses.</title>
        <authorList>
            <person name="Han Y."/>
            <person name="Xu P."/>
            <person name="Xu Y."/>
            <person name="Wang Y."/>
            <person name="Hu J."/>
            <person name="Ma M."/>
            <person name="Li Z."/>
            <person name="Bo S."/>
            <person name="Zhao C."/>
            <person name="Ji L."/>
            <person name="Yuan Y."/>
            <person name="Zhao W."/>
            <person name="Wang J."/>
            <person name="Jin Q."/>
            <person name="Wu Z."/>
            <person name="He G."/>
        </authorList>
    </citation>
    <scope>NUCLEOTIDE SEQUENCE</scope>
    <source>
        <strain evidence="2">AvAi-DeltaCoV/SH21-SH94</strain>
    </source>
</reference>
<feature type="transmembrane region" description="Helical" evidence="1">
    <location>
        <begin position="35"/>
        <end position="52"/>
    </location>
</feature>
<evidence type="ECO:0000256" key="1">
    <source>
        <dbReference type="SAM" id="Phobius"/>
    </source>
</evidence>
<keyword evidence="1" id="KW-0472">Membrane</keyword>
<keyword evidence="1" id="KW-0812">Transmembrane</keyword>
<name>A0AB39AFQ2_9NIDO</name>
<organism evidence="2">
    <name type="scientific">Bird deltacoronavirus ArenariaCN24</name>
    <dbReference type="NCBI Taxonomy" id="3237948"/>
    <lineage>
        <taxon>Viruses</taxon>
        <taxon>Riboviria</taxon>
        <taxon>Orthornavirae</taxon>
        <taxon>Pisuviricota</taxon>
        <taxon>Pisoniviricetes</taxon>
        <taxon>Nidovirales</taxon>
        <taxon>Cornidovirineae</taxon>
        <taxon>Coronaviridae</taxon>
        <taxon>Orthocoronavirinae</taxon>
        <taxon>Deltacoronavirus</taxon>
    </lineage>
</organism>